<feature type="transmembrane region" description="Helical" evidence="2">
    <location>
        <begin position="635"/>
        <end position="653"/>
    </location>
</feature>
<feature type="transmembrane region" description="Helical" evidence="2">
    <location>
        <begin position="313"/>
        <end position="335"/>
    </location>
</feature>
<feature type="transmembrane region" description="Helical" evidence="2">
    <location>
        <begin position="240"/>
        <end position="257"/>
    </location>
</feature>
<keyword evidence="2" id="KW-1133">Transmembrane helix</keyword>
<feature type="transmembrane region" description="Helical" evidence="2">
    <location>
        <begin position="400"/>
        <end position="420"/>
    </location>
</feature>
<feature type="transmembrane region" description="Helical" evidence="2">
    <location>
        <begin position="72"/>
        <end position="88"/>
    </location>
</feature>
<feature type="transmembrane region" description="Helical" evidence="2">
    <location>
        <begin position="375"/>
        <end position="394"/>
    </location>
</feature>
<feature type="transmembrane region" description="Helical" evidence="2">
    <location>
        <begin position="761"/>
        <end position="781"/>
    </location>
</feature>
<proteinExistence type="predicted"/>
<dbReference type="Proteomes" id="UP000562352">
    <property type="component" value="Unassembled WGS sequence"/>
</dbReference>
<feature type="transmembrane region" description="Helical" evidence="2">
    <location>
        <begin position="609"/>
        <end position="628"/>
    </location>
</feature>
<evidence type="ECO:0000256" key="1">
    <source>
        <dbReference type="SAM" id="MobiDB-lite"/>
    </source>
</evidence>
<protein>
    <submittedName>
        <fullName evidence="3">Uncharacterized protein</fullName>
    </submittedName>
</protein>
<dbReference type="EMBL" id="JACHJJ010000016">
    <property type="protein sequence ID" value="MBB5965296.1"/>
    <property type="molecule type" value="Genomic_DNA"/>
</dbReference>
<feature type="transmembrane region" description="Helical" evidence="2">
    <location>
        <begin position="181"/>
        <end position="204"/>
    </location>
</feature>
<feature type="transmembrane region" description="Helical" evidence="2">
    <location>
        <begin position="118"/>
        <end position="136"/>
    </location>
</feature>
<name>A0A841DD93_PLAVE</name>
<sequence>MSWGRLGIGGRAAVLAGFTAVTLAVPKLLVRRGLAATAETVAVLGAALLLLDCYAARQAGPAGLGDLAGNDYAAGSLAAVALALAGYSRLVPLKLPLPVAIALAQFPLPLLAVDRTAAWVTAALAATAAADAALLVSTARRERRLPGVRGTAAVSFGTVWTAGVLVGLLDSGLVPDFSSGAWPSSLAGGALLAVLAVTGVAVALRAAAGVREILTAVSASALAAGAAAAVLPLVRPAWQVLPYTVAGLAVAAAALYLPGRAEPSVRSAGAFAGAAVAALTLLPSWDDITRTLSGPFARLDGIWSGAHGYGEEWSAASPAPVVVLGLLAAASAAAWRRAAPGAAHEGGGPVPEPAGSAADGHEPAAGVSGRTLSGAAALVLGTLGVALAPAALGWGLPGGLAALLVPAVALVAGAALTGAAGTGGLGRAGNRTAGTSSSGGFTAGGFTAGGFTAGGLAVTAGAVTLQAAVTALAERTATHVALTILALAWTAAACGGRTRTVRAAGAGIAALLAGGEVLAVEAELGLQPRYAAFGLLAAACLAAAVAGWRRGPYGLPAAREEGAGTGAGTGWRLRAADAATGLEAAGYLLAACGLALAVHGSLLPGVRDLPMISLACAVVGVLLAGTALRPDRRQAAYAGTGFLLAATWLRLLASDITVVEAYTAPFALVLLAFGWWRARGGASSSWAAYGSGLVSGLLPSVVALPGGGWTRPLLLGALALAVLLAGTRFRLQAPAVLGGLTLAAVALHELAPWIAQAVLAVPRWVPMALGGLLLVVVGATYEARLREVRRLRAAVGRMR</sequence>
<feature type="transmembrane region" description="Helical" evidence="2">
    <location>
        <begin position="441"/>
        <end position="465"/>
    </location>
</feature>
<feature type="transmembrane region" description="Helical" evidence="2">
    <location>
        <begin position="584"/>
        <end position="603"/>
    </location>
</feature>
<gene>
    <name evidence="3" type="ORF">FHS22_004584</name>
</gene>
<evidence type="ECO:0000313" key="4">
    <source>
        <dbReference type="Proteomes" id="UP000562352"/>
    </source>
</evidence>
<comment type="caution">
    <text evidence="3">The sequence shown here is derived from an EMBL/GenBank/DDBJ whole genome shotgun (WGS) entry which is preliminary data.</text>
</comment>
<reference evidence="3 4" key="1">
    <citation type="submission" date="2020-08" db="EMBL/GenBank/DDBJ databases">
        <title>Genomic Encyclopedia of Type Strains, Phase III (KMG-III): the genomes of soil and plant-associated and newly described type strains.</title>
        <authorList>
            <person name="Whitman W."/>
        </authorList>
    </citation>
    <scope>NUCLEOTIDE SEQUENCE [LARGE SCALE GENOMIC DNA]</scope>
    <source>
        <strain evidence="3 4">CECT 3303</strain>
    </source>
</reference>
<feature type="transmembrane region" description="Helical" evidence="2">
    <location>
        <begin position="503"/>
        <end position="524"/>
    </location>
</feature>
<feature type="transmembrane region" description="Helical" evidence="2">
    <location>
        <begin position="12"/>
        <end position="29"/>
    </location>
</feature>
<feature type="transmembrane region" description="Helical" evidence="2">
    <location>
        <begin position="530"/>
        <end position="548"/>
    </location>
</feature>
<feature type="transmembrane region" description="Helical" evidence="2">
    <location>
        <begin position="659"/>
        <end position="676"/>
    </location>
</feature>
<feature type="transmembrane region" description="Helical" evidence="2">
    <location>
        <begin position="688"/>
        <end position="706"/>
    </location>
</feature>
<keyword evidence="4" id="KW-1185">Reference proteome</keyword>
<dbReference type="InterPro" id="IPR058062">
    <property type="entry name" value="SCO7613_C"/>
</dbReference>
<feature type="transmembrane region" description="Helical" evidence="2">
    <location>
        <begin position="148"/>
        <end position="169"/>
    </location>
</feature>
<evidence type="ECO:0000313" key="3">
    <source>
        <dbReference type="EMBL" id="MBB5965296.1"/>
    </source>
</evidence>
<dbReference type="AlphaFoldDB" id="A0A841DD93"/>
<keyword evidence="2" id="KW-0472">Membrane</keyword>
<organism evidence="3 4">
    <name type="scientific">Planomonospora venezuelensis</name>
    <dbReference type="NCBI Taxonomy" id="1999"/>
    <lineage>
        <taxon>Bacteria</taxon>
        <taxon>Bacillati</taxon>
        <taxon>Actinomycetota</taxon>
        <taxon>Actinomycetes</taxon>
        <taxon>Streptosporangiales</taxon>
        <taxon>Streptosporangiaceae</taxon>
        <taxon>Planomonospora</taxon>
    </lineage>
</organism>
<accession>A0A841DD93</accession>
<dbReference type="NCBIfam" id="NF047321">
    <property type="entry name" value="SCO7613_CTERM"/>
    <property type="match status" value="1"/>
</dbReference>
<feature type="transmembrane region" description="Helical" evidence="2">
    <location>
        <begin position="269"/>
        <end position="285"/>
    </location>
</feature>
<keyword evidence="2" id="KW-0812">Transmembrane</keyword>
<feature type="transmembrane region" description="Helical" evidence="2">
    <location>
        <begin position="213"/>
        <end position="234"/>
    </location>
</feature>
<feature type="transmembrane region" description="Helical" evidence="2">
    <location>
        <begin position="477"/>
        <end position="496"/>
    </location>
</feature>
<feature type="transmembrane region" description="Helical" evidence="2">
    <location>
        <begin position="736"/>
        <end position="755"/>
    </location>
</feature>
<feature type="region of interest" description="Disordered" evidence="1">
    <location>
        <begin position="340"/>
        <end position="366"/>
    </location>
</feature>
<feature type="transmembrane region" description="Helical" evidence="2">
    <location>
        <begin position="712"/>
        <end position="729"/>
    </location>
</feature>
<evidence type="ECO:0000256" key="2">
    <source>
        <dbReference type="SAM" id="Phobius"/>
    </source>
</evidence>